<gene>
    <name evidence="2" type="ORF">GJU40_13035</name>
</gene>
<evidence type="ECO:0000313" key="2">
    <source>
        <dbReference type="EMBL" id="MRX73066.1"/>
    </source>
</evidence>
<feature type="transmembrane region" description="Helical" evidence="1">
    <location>
        <begin position="64"/>
        <end position="85"/>
    </location>
</feature>
<organism evidence="2 3">
    <name type="scientific">Metabacillus lacus</name>
    <dbReference type="NCBI Taxonomy" id="1983721"/>
    <lineage>
        <taxon>Bacteria</taxon>
        <taxon>Bacillati</taxon>
        <taxon>Bacillota</taxon>
        <taxon>Bacilli</taxon>
        <taxon>Bacillales</taxon>
        <taxon>Bacillaceae</taxon>
        <taxon>Metabacillus</taxon>
    </lineage>
</organism>
<keyword evidence="1" id="KW-1133">Transmembrane helix</keyword>
<dbReference type="RefSeq" id="WP_154308365.1">
    <property type="nucleotide sequence ID" value="NZ_WKKI01000026.1"/>
</dbReference>
<protein>
    <submittedName>
        <fullName evidence="2">Uncharacterized protein</fullName>
    </submittedName>
</protein>
<keyword evidence="1" id="KW-0472">Membrane</keyword>
<comment type="caution">
    <text evidence="2">The sequence shown here is derived from an EMBL/GenBank/DDBJ whole genome shotgun (WGS) entry which is preliminary data.</text>
</comment>
<accession>A0A7X2J098</accession>
<reference evidence="2 3" key="1">
    <citation type="submission" date="2019-11" db="EMBL/GenBank/DDBJ databases">
        <title>Bacillus lacus genome.</title>
        <authorList>
            <person name="Allen C.J."/>
            <person name="Newman J.D."/>
        </authorList>
    </citation>
    <scope>NUCLEOTIDE SEQUENCE [LARGE SCALE GENOMIC DNA]</scope>
    <source>
        <strain evidence="2 3">KCTC 33946</strain>
    </source>
</reference>
<proteinExistence type="predicted"/>
<sequence length="98" mass="10744">MGAALAILGFSIYFGFLLSGGKPIGDIMIIWGYNLMILIAPFLSWSVSMLATIYWGDDFQGMKLLTVMAVILFCSGLFLLLGGLYKKKKQVNISNLQA</sequence>
<keyword evidence="3" id="KW-1185">Reference proteome</keyword>
<dbReference type="OrthoDB" id="2442156at2"/>
<dbReference type="Proteomes" id="UP000448867">
    <property type="component" value="Unassembled WGS sequence"/>
</dbReference>
<feature type="transmembrane region" description="Helical" evidence="1">
    <location>
        <begin position="29"/>
        <end position="52"/>
    </location>
</feature>
<dbReference type="EMBL" id="WKKI01000026">
    <property type="protein sequence ID" value="MRX73066.1"/>
    <property type="molecule type" value="Genomic_DNA"/>
</dbReference>
<keyword evidence="1" id="KW-0812">Transmembrane</keyword>
<name>A0A7X2J098_9BACI</name>
<evidence type="ECO:0000313" key="3">
    <source>
        <dbReference type="Proteomes" id="UP000448867"/>
    </source>
</evidence>
<evidence type="ECO:0000256" key="1">
    <source>
        <dbReference type="SAM" id="Phobius"/>
    </source>
</evidence>
<dbReference type="AlphaFoldDB" id="A0A7X2J098"/>